<protein>
    <submittedName>
        <fullName evidence="2">HD domain-containing protein</fullName>
    </submittedName>
</protein>
<dbReference type="InterPro" id="IPR003607">
    <property type="entry name" value="HD/PDEase_dom"/>
</dbReference>
<evidence type="ECO:0000313" key="2">
    <source>
        <dbReference type="EMBL" id="MCH7397679.1"/>
    </source>
</evidence>
<keyword evidence="3" id="KW-1185">Reference proteome</keyword>
<dbReference type="Pfam" id="PF01966">
    <property type="entry name" value="HD"/>
    <property type="match status" value="1"/>
</dbReference>
<organism evidence="2 3">
    <name type="scientific">Belliella calami</name>
    <dbReference type="NCBI Taxonomy" id="2923436"/>
    <lineage>
        <taxon>Bacteria</taxon>
        <taxon>Pseudomonadati</taxon>
        <taxon>Bacteroidota</taxon>
        <taxon>Cytophagia</taxon>
        <taxon>Cytophagales</taxon>
        <taxon>Cyclobacteriaceae</taxon>
        <taxon>Belliella</taxon>
    </lineage>
</organism>
<dbReference type="Proteomes" id="UP001165488">
    <property type="component" value="Unassembled WGS sequence"/>
</dbReference>
<dbReference type="Gene3D" id="1.10.3210.10">
    <property type="entry name" value="Hypothetical protein af1432"/>
    <property type="match status" value="1"/>
</dbReference>
<evidence type="ECO:0000313" key="3">
    <source>
        <dbReference type="Proteomes" id="UP001165488"/>
    </source>
</evidence>
<dbReference type="InterPro" id="IPR006674">
    <property type="entry name" value="HD_domain"/>
</dbReference>
<dbReference type="RefSeq" id="WP_241274192.1">
    <property type="nucleotide sequence ID" value="NZ_JAKZGS010000004.1"/>
</dbReference>
<dbReference type="SMART" id="SM00471">
    <property type="entry name" value="HDc"/>
    <property type="match status" value="1"/>
</dbReference>
<accession>A0ABS9UM30</accession>
<dbReference type="SUPFAM" id="SSF109604">
    <property type="entry name" value="HD-domain/PDEase-like"/>
    <property type="match status" value="1"/>
</dbReference>
<sequence length="195" mass="22852">MIHLEKLFQFTLDRLESETPSYLKYHNAEHTRQVIRSAEIIAAAENVSNSDLDLLRVASLFHDIGYLQNRFEHEELSCQEARKQLPSYGFDGEQITKICGMIMATRIPQNPTNHLEKIIADADLEYIGTDLYEKGSRLLFDELKHFSPNLNIKEWHKMKIAFLENHHFHTDFCIQSRESMKAENLKRLKSVKFED</sequence>
<gene>
    <name evidence="2" type="ORF">MM236_06750</name>
</gene>
<name>A0ABS9UM30_9BACT</name>
<dbReference type="CDD" id="cd00077">
    <property type="entry name" value="HDc"/>
    <property type="match status" value="1"/>
</dbReference>
<reference evidence="2" key="1">
    <citation type="submission" date="2022-03" db="EMBL/GenBank/DDBJ databases">
        <title>De novo assembled genomes of Belliella spp. (Cyclobacteriaceae) strains.</title>
        <authorList>
            <person name="Szabo A."/>
            <person name="Korponai K."/>
            <person name="Felfoldi T."/>
        </authorList>
    </citation>
    <scope>NUCLEOTIDE SEQUENCE</scope>
    <source>
        <strain evidence="2">DSM 107340</strain>
    </source>
</reference>
<comment type="caution">
    <text evidence="2">The sequence shown here is derived from an EMBL/GenBank/DDBJ whole genome shotgun (WGS) entry which is preliminary data.</text>
</comment>
<proteinExistence type="predicted"/>
<evidence type="ECO:0000259" key="1">
    <source>
        <dbReference type="SMART" id="SM00471"/>
    </source>
</evidence>
<dbReference type="EMBL" id="JAKZGS010000004">
    <property type="protein sequence ID" value="MCH7397679.1"/>
    <property type="molecule type" value="Genomic_DNA"/>
</dbReference>
<feature type="domain" description="HD/PDEase" evidence="1">
    <location>
        <begin position="23"/>
        <end position="136"/>
    </location>
</feature>